<reference evidence="3 4" key="1">
    <citation type="journal article" date="2015" name="Stand. Genomic Sci.">
        <title>High quality draft genome sequence of the moderately halophilic bacterium Pontibacillus yanchengensis Y32(T) and comparison among Pontibacillus genomes.</title>
        <authorList>
            <person name="Huang J."/>
            <person name="Qiao Z.X."/>
            <person name="Tang J.W."/>
            <person name="Wang G."/>
        </authorList>
    </citation>
    <scope>NUCLEOTIDE SEQUENCE [LARGE SCALE GENOMIC DNA]</scope>
    <source>
        <strain evidence="3 4">Y32</strain>
    </source>
</reference>
<keyword evidence="3" id="KW-0830">Ubiquinone</keyword>
<comment type="catalytic activity">
    <reaction evidence="2">
        <text>a quinone + NADH + 5 H(+)(in) = a quinol + NAD(+) + 4 H(+)(out)</text>
        <dbReference type="Rhea" id="RHEA:57888"/>
        <dbReference type="ChEBI" id="CHEBI:15378"/>
        <dbReference type="ChEBI" id="CHEBI:24646"/>
        <dbReference type="ChEBI" id="CHEBI:57540"/>
        <dbReference type="ChEBI" id="CHEBI:57945"/>
        <dbReference type="ChEBI" id="CHEBI:132124"/>
    </reaction>
</comment>
<dbReference type="GO" id="GO:0005886">
    <property type="term" value="C:plasma membrane"/>
    <property type="evidence" value="ECO:0007669"/>
    <property type="project" value="UniProtKB-SubCell"/>
</dbReference>
<evidence type="ECO:0000313" key="4">
    <source>
        <dbReference type="Proteomes" id="UP000030147"/>
    </source>
</evidence>
<proteinExistence type="inferred from homology"/>
<dbReference type="Gene3D" id="1.20.120.1200">
    <property type="entry name" value="NADH-ubiquinone/plastoquinone oxidoreductase chain 6, subunit NuoJ"/>
    <property type="match status" value="1"/>
</dbReference>
<protein>
    <recommendedName>
        <fullName evidence="2">NADH-quinone oxidoreductase subunit J</fullName>
        <ecNumber evidence="2">7.1.1.-</ecNumber>
    </recommendedName>
</protein>
<dbReference type="InterPro" id="IPR042106">
    <property type="entry name" value="Nuo/plastoQ_OxRdtase_6_NuoJ"/>
</dbReference>
<dbReference type="Pfam" id="PF00499">
    <property type="entry name" value="Oxidored_q3"/>
    <property type="match status" value="1"/>
</dbReference>
<feature type="transmembrane region" description="Helical" evidence="2">
    <location>
        <begin position="95"/>
        <end position="112"/>
    </location>
</feature>
<dbReference type="EMBL" id="AVBF01000047">
    <property type="protein sequence ID" value="KGP71792.1"/>
    <property type="molecule type" value="Genomic_DNA"/>
</dbReference>
<feature type="transmembrane region" description="Helical" evidence="2">
    <location>
        <begin position="55"/>
        <end position="74"/>
    </location>
</feature>
<dbReference type="Proteomes" id="UP000030147">
    <property type="component" value="Unassembled WGS sequence"/>
</dbReference>
<dbReference type="PANTHER" id="PTHR33269">
    <property type="entry name" value="NADH-UBIQUINONE OXIDOREDUCTASE CHAIN 6"/>
    <property type="match status" value="1"/>
</dbReference>
<organism evidence="3 4">
    <name type="scientific">Pontibacillus yanchengensis Y32</name>
    <dbReference type="NCBI Taxonomy" id="1385514"/>
    <lineage>
        <taxon>Bacteria</taxon>
        <taxon>Bacillati</taxon>
        <taxon>Bacillota</taxon>
        <taxon>Bacilli</taxon>
        <taxon>Bacillales</taxon>
        <taxon>Bacillaceae</taxon>
        <taxon>Pontibacillus</taxon>
    </lineage>
</organism>
<dbReference type="RefSeq" id="WP_036821830.1">
    <property type="nucleotide sequence ID" value="NZ_AVBF01000047.1"/>
</dbReference>
<keyword evidence="2" id="KW-0472">Membrane</keyword>
<comment type="subcellular location">
    <subcellularLocation>
        <location evidence="2">Cell membrane</location>
        <topology evidence="2">Multi-pass membrane protein</topology>
    </subcellularLocation>
</comment>
<keyword evidence="2" id="KW-0520">NAD</keyword>
<sequence>MTGEVMIFLVLATIAIFGALVMLNASKVIHMLLALVLTFLSIAGLYVMLSAEFVAVVQVLIYSGAISIMMIFGIMLTKHHHDAKERTYRSSQRGWLVGVAMVLFFGIMYVLIEGVNFGATAPDLHVENTKQIGLSLYSHYVIPFELVSIVLLVAFIGAILLAKREEDTE</sequence>
<feature type="transmembrane region" description="Helical" evidence="2">
    <location>
        <begin position="140"/>
        <end position="162"/>
    </location>
</feature>
<comment type="function">
    <text evidence="2">NDH-1 shuttles electrons from NADH, via FMN and iron-sulfur (Fe-S) centers, to quinones in the respiratory chain. Couples the redox reaction to proton translocation (for every two electrons transferred, four hydrogen ions are translocated across the cytoplasmic membrane), and thus conserves the redox energy in a proton gradient.</text>
</comment>
<dbReference type="InterPro" id="IPR001457">
    <property type="entry name" value="NADH_UbQ/plastoQ_OxRdtase_su6"/>
</dbReference>
<comment type="similarity">
    <text evidence="1 2">Belongs to the complex I subunit 6 family.</text>
</comment>
<comment type="caution">
    <text evidence="3">The sequence shown here is derived from an EMBL/GenBank/DDBJ whole genome shotgun (WGS) entry which is preliminary data.</text>
</comment>
<keyword evidence="2" id="KW-1003">Cell membrane</keyword>
<dbReference type="NCBIfam" id="NF005168">
    <property type="entry name" value="PRK06638.2-3"/>
    <property type="match status" value="1"/>
</dbReference>
<dbReference type="eggNOG" id="COG0839">
    <property type="taxonomic scope" value="Bacteria"/>
</dbReference>
<name>A0A0A2T7L5_9BACI</name>
<feature type="transmembrane region" description="Helical" evidence="2">
    <location>
        <begin position="32"/>
        <end position="49"/>
    </location>
</feature>
<dbReference type="OrthoDB" id="9814997at2"/>
<evidence type="ECO:0000256" key="2">
    <source>
        <dbReference type="RuleBase" id="RU004429"/>
    </source>
</evidence>
<keyword evidence="4" id="KW-1185">Reference proteome</keyword>
<evidence type="ECO:0000313" key="3">
    <source>
        <dbReference type="EMBL" id="KGP71792.1"/>
    </source>
</evidence>
<keyword evidence="2" id="KW-1133">Transmembrane helix</keyword>
<keyword evidence="2" id="KW-0874">Quinone</keyword>
<dbReference type="GO" id="GO:0008137">
    <property type="term" value="F:NADH dehydrogenase (ubiquinone) activity"/>
    <property type="evidence" value="ECO:0007669"/>
    <property type="project" value="UniProtKB-UniRule"/>
</dbReference>
<dbReference type="GO" id="GO:0048038">
    <property type="term" value="F:quinone binding"/>
    <property type="evidence" value="ECO:0007669"/>
    <property type="project" value="UniProtKB-UniRule"/>
</dbReference>
<accession>A0A0A2T7L5</accession>
<dbReference type="AlphaFoldDB" id="A0A0A2T7L5"/>
<feature type="transmembrane region" description="Helical" evidence="2">
    <location>
        <begin position="6"/>
        <end position="25"/>
    </location>
</feature>
<dbReference type="EC" id="7.1.1.-" evidence="2"/>
<gene>
    <name evidence="3" type="ORF">N782_16265</name>
</gene>
<keyword evidence="2" id="KW-0812">Transmembrane</keyword>
<evidence type="ECO:0000256" key="1">
    <source>
        <dbReference type="ARBA" id="ARBA00005698"/>
    </source>
</evidence>
<dbReference type="STRING" id="1385514.N782_16265"/>
<dbReference type="PANTHER" id="PTHR33269:SF17">
    <property type="entry name" value="NADH-UBIQUINONE OXIDOREDUCTASE CHAIN 6"/>
    <property type="match status" value="1"/>
</dbReference>